<sequence>MEFVLFVILVFAISSLESLYFQFGIECDFSFGDPSWNYSKVFFDKEYSMEPGEQKFKAILPKTRGQLISFVCVNLEGTPKENAVVDFKSLFHVVKVHLIEPVDHEVRIRILAKQHGY</sequence>
<dbReference type="EMBL" id="JBEDNZ010000030">
    <property type="protein sequence ID" value="KAL0808930.1"/>
    <property type="molecule type" value="Genomic_DNA"/>
</dbReference>
<protein>
    <submittedName>
        <fullName evidence="2">Uncharacterized protein</fullName>
    </submittedName>
</protein>
<feature type="signal peptide" evidence="1">
    <location>
        <begin position="1"/>
        <end position="18"/>
    </location>
</feature>
<comment type="caution">
    <text evidence="2">The sequence shown here is derived from an EMBL/GenBank/DDBJ whole genome shotgun (WGS) entry which is preliminary data.</text>
</comment>
<evidence type="ECO:0000313" key="3">
    <source>
        <dbReference type="Proteomes" id="UP001549921"/>
    </source>
</evidence>
<name>A0ABD0S4D4_LOXSC</name>
<keyword evidence="1" id="KW-0732">Signal</keyword>
<dbReference type="Proteomes" id="UP001549921">
    <property type="component" value="Unassembled WGS sequence"/>
</dbReference>
<reference evidence="2 3" key="1">
    <citation type="submission" date="2024-06" db="EMBL/GenBank/DDBJ databases">
        <title>A chromosome-level genome assembly of beet webworm, Loxostege sticticalis.</title>
        <authorList>
            <person name="Zhang Y."/>
        </authorList>
    </citation>
    <scope>NUCLEOTIDE SEQUENCE [LARGE SCALE GENOMIC DNA]</scope>
    <source>
        <strain evidence="2">AQ028</strain>
        <tissue evidence="2">Male pupae</tissue>
    </source>
</reference>
<proteinExistence type="predicted"/>
<accession>A0ABD0S4D4</accession>
<evidence type="ECO:0000256" key="1">
    <source>
        <dbReference type="SAM" id="SignalP"/>
    </source>
</evidence>
<dbReference type="AlphaFoldDB" id="A0ABD0S4D4"/>
<evidence type="ECO:0000313" key="2">
    <source>
        <dbReference type="EMBL" id="KAL0808930.1"/>
    </source>
</evidence>
<organism evidence="2 3">
    <name type="scientific">Loxostege sticticalis</name>
    <name type="common">Beet webworm moth</name>
    <dbReference type="NCBI Taxonomy" id="481309"/>
    <lineage>
        <taxon>Eukaryota</taxon>
        <taxon>Metazoa</taxon>
        <taxon>Ecdysozoa</taxon>
        <taxon>Arthropoda</taxon>
        <taxon>Hexapoda</taxon>
        <taxon>Insecta</taxon>
        <taxon>Pterygota</taxon>
        <taxon>Neoptera</taxon>
        <taxon>Endopterygota</taxon>
        <taxon>Lepidoptera</taxon>
        <taxon>Glossata</taxon>
        <taxon>Ditrysia</taxon>
        <taxon>Pyraloidea</taxon>
        <taxon>Crambidae</taxon>
        <taxon>Pyraustinae</taxon>
        <taxon>Loxostege</taxon>
    </lineage>
</organism>
<gene>
    <name evidence="2" type="ORF">ABMA28_012592</name>
</gene>
<feature type="chain" id="PRO_5044762455" evidence="1">
    <location>
        <begin position="19"/>
        <end position="117"/>
    </location>
</feature>